<dbReference type="VEuPathDB" id="FungiDB:FOZG_01864"/>
<dbReference type="VEuPathDB" id="FungiDB:FOMG_01876"/>
<dbReference type="VEuPathDB" id="FungiDB:HZS61_001434"/>
<feature type="transmembrane region" description="Helical" evidence="1">
    <location>
        <begin position="471"/>
        <end position="489"/>
    </location>
</feature>
<evidence type="ECO:0000256" key="1">
    <source>
        <dbReference type="SAM" id="Phobius"/>
    </source>
</evidence>
<dbReference type="VEuPathDB" id="FungiDB:FOC1_g10016398"/>
<keyword evidence="1" id="KW-0812">Transmembrane</keyword>
<reference evidence="3" key="1">
    <citation type="submission" date="2016-09" db="EMBL/GenBank/DDBJ databases">
        <authorList>
            <person name="Guldener U."/>
        </authorList>
    </citation>
    <scope>NUCLEOTIDE SEQUENCE [LARGE SCALE GENOMIC DNA]</scope>
    <source>
        <strain evidence="3">V64-1</strain>
    </source>
</reference>
<dbReference type="Proteomes" id="UP000219369">
    <property type="component" value="Unassembled WGS sequence"/>
</dbReference>
<dbReference type="OrthoDB" id="5097863at2759"/>
<dbReference type="VEuPathDB" id="FungiDB:FOC4_g10014347"/>
<sequence>MGGYLESVKAATLERVKTAAIDRVTTATLEWGDWYESDEWRKGFGNKVLIIPLDENKAYLEVLHATGLEIDEIPAFMTPYPSSPRWERRVLLVEGFCEGADFTLRNFVLDDASSSRLQDTQEPKAWVSDRNLIHPRNGQSRRAYGRIVNNVELYEIVQQKRFCEDLPEKVPGSSRRIYISNPNGVIILALLRTAPASHVSGFRKLFAGYLNPNPIADLSLSDANWWGAANFVISFNLPFFAIDTQDNQDSRTLSGNQYLRARYDLDFLYLKDETATADQQVNTSFHERAVLHEAVYSLEESRLAEEEIVDASEDPIIIQAELKATGATLEYHGNVQDWFSKSLDRYTNIAPGDDSQGVQSQQIQHWEKRFPDLLDRVIYFNSNIASKVNDFLVGHIMLGQKELLQGPLWQGLQGDYGALGSLRGIKISFSQLSDIDGHLRILKDKEKVFRRERENHHAKERQKRDKRMQQITIAAFVLAILNLVAQVYAGKPDSRDSSSTPGYLTLVIIFNVICVPGILWFLCPYVSCYSKKLWELFASKLQNARSSASSLS</sequence>
<protein>
    <submittedName>
        <fullName evidence="2">Uncharacterized protein</fullName>
    </submittedName>
</protein>
<keyword evidence="1" id="KW-0472">Membrane</keyword>
<gene>
    <name evidence="2" type="ORF">FRV6_03256</name>
</gene>
<keyword evidence="1" id="KW-1133">Transmembrane helix</keyword>
<accession>A0A2H3TBD3</accession>
<evidence type="ECO:0000313" key="2">
    <source>
        <dbReference type="EMBL" id="SCO79043.1"/>
    </source>
</evidence>
<proteinExistence type="predicted"/>
<dbReference type="VEuPathDB" id="FungiDB:FOXG_01088"/>
<dbReference type="VEuPathDB" id="FungiDB:FOZG_01863"/>
<feature type="transmembrane region" description="Helical" evidence="1">
    <location>
        <begin position="501"/>
        <end position="523"/>
    </location>
</feature>
<dbReference type="EMBL" id="FMJY01000002">
    <property type="protein sequence ID" value="SCO79043.1"/>
    <property type="molecule type" value="Genomic_DNA"/>
</dbReference>
<evidence type="ECO:0000313" key="3">
    <source>
        <dbReference type="Proteomes" id="UP000219369"/>
    </source>
</evidence>
<dbReference type="VEuPathDB" id="FungiDB:FOIG_13181"/>
<name>A0A2H3TBD3_FUSOX</name>
<dbReference type="VEuPathDB" id="FungiDB:FOIG_13180"/>
<dbReference type="AlphaFoldDB" id="A0A2H3TBD3"/>
<organism evidence="2 3">
    <name type="scientific">Fusarium oxysporum</name>
    <name type="common">Fusarium vascular wilt</name>
    <dbReference type="NCBI Taxonomy" id="5507"/>
    <lineage>
        <taxon>Eukaryota</taxon>
        <taxon>Fungi</taxon>
        <taxon>Dikarya</taxon>
        <taxon>Ascomycota</taxon>
        <taxon>Pezizomycotina</taxon>
        <taxon>Sordariomycetes</taxon>
        <taxon>Hypocreomycetidae</taxon>
        <taxon>Hypocreales</taxon>
        <taxon>Nectriaceae</taxon>
        <taxon>Fusarium</taxon>
        <taxon>Fusarium oxysporum species complex</taxon>
    </lineage>
</organism>